<proteinExistence type="predicted"/>
<evidence type="ECO:0000313" key="2">
    <source>
        <dbReference type="Proteomes" id="UP000076532"/>
    </source>
</evidence>
<accession>A0A166TSM1</accession>
<keyword evidence="2" id="KW-1185">Reference proteome</keyword>
<dbReference type="Proteomes" id="UP000076532">
    <property type="component" value="Unassembled WGS sequence"/>
</dbReference>
<reference evidence="1 2" key="1">
    <citation type="journal article" date="2016" name="Mol. Biol. Evol.">
        <title>Comparative Genomics of Early-Diverging Mushroom-Forming Fungi Provides Insights into the Origins of Lignocellulose Decay Capabilities.</title>
        <authorList>
            <person name="Nagy L.G."/>
            <person name="Riley R."/>
            <person name="Tritt A."/>
            <person name="Adam C."/>
            <person name="Daum C."/>
            <person name="Floudas D."/>
            <person name="Sun H."/>
            <person name="Yadav J.S."/>
            <person name="Pangilinan J."/>
            <person name="Larsson K.H."/>
            <person name="Matsuura K."/>
            <person name="Barry K."/>
            <person name="Labutti K."/>
            <person name="Kuo R."/>
            <person name="Ohm R.A."/>
            <person name="Bhattacharya S.S."/>
            <person name="Shirouzu T."/>
            <person name="Yoshinaga Y."/>
            <person name="Martin F.M."/>
            <person name="Grigoriev I.V."/>
            <person name="Hibbett D.S."/>
        </authorList>
    </citation>
    <scope>NUCLEOTIDE SEQUENCE [LARGE SCALE GENOMIC DNA]</scope>
    <source>
        <strain evidence="1 2">CBS 109695</strain>
    </source>
</reference>
<organism evidence="1 2">
    <name type="scientific">Athelia psychrophila</name>
    <dbReference type="NCBI Taxonomy" id="1759441"/>
    <lineage>
        <taxon>Eukaryota</taxon>
        <taxon>Fungi</taxon>
        <taxon>Dikarya</taxon>
        <taxon>Basidiomycota</taxon>
        <taxon>Agaricomycotina</taxon>
        <taxon>Agaricomycetes</taxon>
        <taxon>Agaricomycetidae</taxon>
        <taxon>Atheliales</taxon>
        <taxon>Atheliaceae</taxon>
        <taxon>Athelia</taxon>
    </lineage>
</organism>
<dbReference type="AlphaFoldDB" id="A0A166TSM1"/>
<sequence>MYAGSVRTAVSGWARRIKKKARADSALPLAGPDGQCAGAGGTYMDQHAYGRADGQVGLCEGRWVGGLVHGTAHERGAPRAWWMSRGWLGVHADVVLARGSKREVVRCPRPRSGGARTWAWGGQRGRGVGVHVEVVRWPRVQRCKRGGWWVGCTVWGADIGPVRARQTAWWGAMYQRGISNVVAEEYISKCTKGQACASHHVRHILQSQRRRMGEPEVRVMGGMAVGMNEEVRKRRGLTAKIAIPTLPRLGIFSG</sequence>
<gene>
    <name evidence="1" type="ORF">FIBSPDRAFT_883651</name>
</gene>
<evidence type="ECO:0000313" key="1">
    <source>
        <dbReference type="EMBL" id="KZP30931.1"/>
    </source>
</evidence>
<dbReference type="EMBL" id="KV417491">
    <property type="protein sequence ID" value="KZP30931.1"/>
    <property type="molecule type" value="Genomic_DNA"/>
</dbReference>
<name>A0A166TSM1_9AGAM</name>
<protein>
    <submittedName>
        <fullName evidence="1">Uncharacterized protein</fullName>
    </submittedName>
</protein>